<keyword evidence="2" id="KW-1185">Reference proteome</keyword>
<dbReference type="HOGENOM" id="CLU_1757883_0_0_7"/>
<dbReference type="STRING" id="709032.Sulku_1966"/>
<evidence type="ECO:0000313" key="1">
    <source>
        <dbReference type="EMBL" id="ADR34626.1"/>
    </source>
</evidence>
<dbReference type="AlphaFoldDB" id="E4U269"/>
<sequence length="148" mass="16649">MKNLTNIIDFKGIHITEEGLIHLSYGTGDEGVLFHVSMDVSVDGDTTTFGAEDFDIISKDIRKKYSPVEVLKFIKTDLQGYGKLLSQIVLSIASLEEKTGEKIVCMDLLHGIQKFYDMEGNSVATSTNVLDKDEFELYKMLERLFMPS</sequence>
<accession>E4U269</accession>
<organism evidence="1 2">
    <name type="scientific">Sulfuricurvum kujiense (strain ATCC BAA-921 / DSM 16994 / JCM 11577 / YK-1)</name>
    <dbReference type="NCBI Taxonomy" id="709032"/>
    <lineage>
        <taxon>Bacteria</taxon>
        <taxon>Pseudomonadati</taxon>
        <taxon>Campylobacterota</taxon>
        <taxon>Epsilonproteobacteria</taxon>
        <taxon>Campylobacterales</taxon>
        <taxon>Sulfurimonadaceae</taxon>
        <taxon>Sulfuricurvum</taxon>
    </lineage>
</organism>
<dbReference type="KEGG" id="sku:Sulku_1966"/>
<dbReference type="RefSeq" id="WP_013460823.1">
    <property type="nucleotide sequence ID" value="NC_014762.1"/>
</dbReference>
<reference evidence="1 2" key="1">
    <citation type="journal article" date="2012" name="Stand. Genomic Sci.">
        <title>Complete genome sequence of the sulfur compounds oxidizing chemolithoautotroph Sulfuricurvum kujiense type strain (YK-1(T)).</title>
        <authorList>
            <person name="Han C."/>
            <person name="Kotsyurbenko O."/>
            <person name="Chertkov O."/>
            <person name="Held B."/>
            <person name="Lapidus A."/>
            <person name="Nolan M."/>
            <person name="Lucas S."/>
            <person name="Hammon N."/>
            <person name="Deshpande S."/>
            <person name="Cheng J.F."/>
            <person name="Tapia R."/>
            <person name="Goodwin L.A."/>
            <person name="Pitluck S."/>
            <person name="Liolios K."/>
            <person name="Pagani I."/>
            <person name="Ivanova N."/>
            <person name="Mavromatis K."/>
            <person name="Mikhailova N."/>
            <person name="Pati A."/>
            <person name="Chen A."/>
            <person name="Palaniappan K."/>
            <person name="Land M."/>
            <person name="Hauser L."/>
            <person name="Chang Y.J."/>
            <person name="Jeffries C.D."/>
            <person name="Brambilla E.M."/>
            <person name="Rohde M."/>
            <person name="Spring S."/>
            <person name="Sikorski J."/>
            <person name="Goker M."/>
            <person name="Woyke T."/>
            <person name="Bristow J."/>
            <person name="Eisen J.A."/>
            <person name="Markowitz V."/>
            <person name="Hugenholtz P."/>
            <person name="Kyrpides N.C."/>
            <person name="Klenk H.P."/>
            <person name="Detter J.C."/>
        </authorList>
    </citation>
    <scope>NUCLEOTIDE SEQUENCE [LARGE SCALE GENOMIC DNA]</scope>
    <source>
        <strain evidence="2">ATCC BAA-921 / DSM 16994 / JCM 11577 / YK-1</strain>
    </source>
</reference>
<gene>
    <name evidence="1" type="ordered locus">Sulku_1966</name>
</gene>
<proteinExistence type="predicted"/>
<name>E4U269_SULKY</name>
<dbReference type="EMBL" id="CP002355">
    <property type="protein sequence ID" value="ADR34626.1"/>
    <property type="molecule type" value="Genomic_DNA"/>
</dbReference>
<protein>
    <submittedName>
        <fullName evidence="1">Uncharacterized protein</fullName>
    </submittedName>
</protein>
<evidence type="ECO:0000313" key="2">
    <source>
        <dbReference type="Proteomes" id="UP000008721"/>
    </source>
</evidence>
<dbReference type="Proteomes" id="UP000008721">
    <property type="component" value="Chromosome"/>
</dbReference>